<accession>B8GFL1</accession>
<proteinExistence type="predicted"/>
<name>B8GFL1_METPE</name>
<dbReference type="SUPFAM" id="SSF159659">
    <property type="entry name" value="Cgl1923-like"/>
    <property type="match status" value="1"/>
</dbReference>
<protein>
    <recommendedName>
        <fullName evidence="4">3-isopropylmalate dehydratase</fullName>
    </recommendedName>
</protein>
<dbReference type="KEGG" id="mpl:Mpal_0692"/>
<dbReference type="PANTHER" id="PTHR35610:SF8">
    <property type="entry name" value="3-ISOPROPYLMALATE DEHYDRATASE"/>
    <property type="match status" value="1"/>
</dbReference>
<dbReference type="EMBL" id="CP001338">
    <property type="protein sequence ID" value="ACL16059.1"/>
    <property type="molecule type" value="Genomic_DNA"/>
</dbReference>
<dbReference type="InterPro" id="IPR038389">
    <property type="entry name" value="PSMG2_sf"/>
</dbReference>
<dbReference type="Gene3D" id="3.40.50.10900">
    <property type="entry name" value="PAC-like subunit"/>
    <property type="match status" value="1"/>
</dbReference>
<dbReference type="Proteomes" id="UP000002457">
    <property type="component" value="Chromosome"/>
</dbReference>
<dbReference type="eggNOG" id="arCOG00347">
    <property type="taxonomic scope" value="Archaea"/>
</dbReference>
<dbReference type="InterPro" id="IPR004425">
    <property type="entry name" value="MJ0106-like"/>
</dbReference>
<dbReference type="PANTHER" id="PTHR35610">
    <property type="entry name" value="3-ISOPROPYLMALATE DEHYDRATASE-RELATED"/>
    <property type="match status" value="1"/>
</dbReference>
<dbReference type="NCBIfam" id="TIGR00161">
    <property type="entry name" value="proteasome assembly chaperone family protein"/>
    <property type="match status" value="1"/>
</dbReference>
<organism evidence="2 3">
    <name type="scientific">Methanosphaerula palustris (strain ATCC BAA-1556 / DSM 19958 / E1-9c)</name>
    <dbReference type="NCBI Taxonomy" id="521011"/>
    <lineage>
        <taxon>Archaea</taxon>
        <taxon>Methanobacteriati</taxon>
        <taxon>Methanobacteriota</taxon>
        <taxon>Stenosarchaea group</taxon>
        <taxon>Methanomicrobia</taxon>
        <taxon>Methanomicrobiales</taxon>
        <taxon>Methanoregulaceae</taxon>
        <taxon>Methanosphaerula</taxon>
    </lineage>
</organism>
<feature type="compositionally biased region" description="Basic and acidic residues" evidence="1">
    <location>
        <begin position="239"/>
        <end position="249"/>
    </location>
</feature>
<reference evidence="2 3" key="1">
    <citation type="journal article" date="2015" name="Genome Announc.">
        <title>Complete Genome Sequence of Methanosphaerula palustris E1-9CT, a Hydrogenotrophic Methanogen Isolated from a Minerotrophic Fen Peatland.</title>
        <authorList>
            <person name="Cadillo-Quiroz H."/>
            <person name="Browne P."/>
            <person name="Kyrpides N."/>
            <person name="Woyke T."/>
            <person name="Goodwin L."/>
            <person name="Detter C."/>
            <person name="Yavitt J.B."/>
            <person name="Zinder S.H."/>
        </authorList>
    </citation>
    <scope>NUCLEOTIDE SEQUENCE [LARGE SCALE GENOMIC DNA]</scope>
    <source>
        <strain evidence="3">ATCC BAA-1556 / DSM 19958 / E1-9c</strain>
    </source>
</reference>
<sequence length="249" mass="27228">MHYVKLMSPEALYDIRIISEPISGDGATILMGFPGSGLVGSIALQYLVDQKEFKQIGTMTSKYFPPFAMMAKGLINVPVRIYQKDAIVAIVADIPIHPMICYEVANGLVDWLMPFHIKEVVALAGVVTTDDQKRVFGIATTEELLERIKDVTEFLPVGSISGIASSLMTECKIRGIPAIGLLGETVNAPDPRAAVASLEVLNHMYNLEVDIQPLLEQADEIEATMHKLAEEVQSSAEGPQKRENLPMYG</sequence>
<evidence type="ECO:0000313" key="3">
    <source>
        <dbReference type="Proteomes" id="UP000002457"/>
    </source>
</evidence>
<dbReference type="InterPro" id="IPR019151">
    <property type="entry name" value="Proteasome_assmbl_chaperone_2"/>
</dbReference>
<evidence type="ECO:0000313" key="2">
    <source>
        <dbReference type="EMBL" id="ACL16059.1"/>
    </source>
</evidence>
<keyword evidence="3" id="KW-1185">Reference proteome</keyword>
<gene>
    <name evidence="2" type="ordered locus">Mpal_0692</name>
</gene>
<dbReference type="STRING" id="521011.Mpal_0692"/>
<dbReference type="AlphaFoldDB" id="B8GFL1"/>
<dbReference type="Pfam" id="PF09754">
    <property type="entry name" value="PAC2"/>
    <property type="match status" value="1"/>
</dbReference>
<evidence type="ECO:0000256" key="1">
    <source>
        <dbReference type="SAM" id="MobiDB-lite"/>
    </source>
</evidence>
<evidence type="ECO:0008006" key="4">
    <source>
        <dbReference type="Google" id="ProtNLM"/>
    </source>
</evidence>
<dbReference type="HOGENOM" id="CLU_075000_0_0_2"/>
<feature type="region of interest" description="Disordered" evidence="1">
    <location>
        <begin position="230"/>
        <end position="249"/>
    </location>
</feature>